<comment type="caution">
    <text evidence="3">The sequence shown here is derived from an EMBL/GenBank/DDBJ whole genome shotgun (WGS) entry which is preliminary data.</text>
</comment>
<keyword evidence="2" id="KW-1133">Transmembrane helix</keyword>
<evidence type="ECO:0000256" key="2">
    <source>
        <dbReference type="SAM" id="Phobius"/>
    </source>
</evidence>
<feature type="transmembrane region" description="Helical" evidence="2">
    <location>
        <begin position="165"/>
        <end position="187"/>
    </location>
</feature>
<keyword evidence="2" id="KW-0472">Membrane</keyword>
<feature type="transmembrane region" description="Helical" evidence="2">
    <location>
        <begin position="116"/>
        <end position="133"/>
    </location>
</feature>
<dbReference type="RefSeq" id="WP_386412055.1">
    <property type="nucleotide sequence ID" value="NZ_JBHSZO010000004.1"/>
</dbReference>
<evidence type="ECO:0000313" key="4">
    <source>
        <dbReference type="Proteomes" id="UP001596413"/>
    </source>
</evidence>
<reference evidence="4" key="1">
    <citation type="journal article" date="2019" name="Int. J. Syst. Evol. Microbiol.">
        <title>The Global Catalogue of Microorganisms (GCM) 10K type strain sequencing project: providing services to taxonomists for standard genome sequencing and annotation.</title>
        <authorList>
            <consortium name="The Broad Institute Genomics Platform"/>
            <consortium name="The Broad Institute Genome Sequencing Center for Infectious Disease"/>
            <person name="Wu L."/>
            <person name="Ma J."/>
        </authorList>
    </citation>
    <scope>NUCLEOTIDE SEQUENCE [LARGE SCALE GENOMIC DNA]</scope>
    <source>
        <strain evidence="4">CGMCC 1.13681</strain>
    </source>
</reference>
<gene>
    <name evidence="3" type="ORF">ACFQLX_04295</name>
</gene>
<evidence type="ECO:0000256" key="1">
    <source>
        <dbReference type="SAM" id="MobiDB-lite"/>
    </source>
</evidence>
<feature type="region of interest" description="Disordered" evidence="1">
    <location>
        <begin position="1"/>
        <end position="34"/>
    </location>
</feature>
<name>A0ABW2GEG0_9ACTN</name>
<protein>
    <submittedName>
        <fullName evidence="3">Uncharacterized protein</fullName>
    </submittedName>
</protein>
<accession>A0ABW2GEG0</accession>
<dbReference type="EMBL" id="JBHSZO010000004">
    <property type="protein sequence ID" value="MFC7217394.1"/>
    <property type="molecule type" value="Genomic_DNA"/>
</dbReference>
<organism evidence="3 4">
    <name type="scientific">Streptomyces polyrhachis</name>
    <dbReference type="NCBI Taxonomy" id="1282885"/>
    <lineage>
        <taxon>Bacteria</taxon>
        <taxon>Bacillati</taxon>
        <taxon>Actinomycetota</taxon>
        <taxon>Actinomycetes</taxon>
        <taxon>Kitasatosporales</taxon>
        <taxon>Streptomycetaceae</taxon>
        <taxon>Streptomyces</taxon>
    </lineage>
</organism>
<feature type="transmembrane region" description="Helical" evidence="2">
    <location>
        <begin position="93"/>
        <end position="110"/>
    </location>
</feature>
<proteinExistence type="predicted"/>
<evidence type="ECO:0000313" key="3">
    <source>
        <dbReference type="EMBL" id="MFC7217394.1"/>
    </source>
</evidence>
<dbReference type="Proteomes" id="UP001596413">
    <property type="component" value="Unassembled WGS sequence"/>
</dbReference>
<keyword evidence="2" id="KW-0812">Transmembrane</keyword>
<feature type="transmembrane region" description="Helical" evidence="2">
    <location>
        <begin position="220"/>
        <end position="239"/>
    </location>
</feature>
<keyword evidence="4" id="KW-1185">Reference proteome</keyword>
<sequence length="585" mass="63515">MTQSHPGRAGTAETGSTGDAALPAPRGDSPPAVPWSRSEATRLLCAGVCLDSAFRGRVIEELVEQRQRTAAPSLGVDVVPVLAYALRCRQREVLTGLAMGLLWLAFFAVEMSVGDFPLFTLFYSFVCLLFWLARLVRHGRRAWLGTQSDSGSASRISRRRKVASWWLYYFAWNMVALYAVKVGAALFGDEEPSSPYDGYSGGYADSSAEGFLPGGSGSGAGFAGLLLPLLMTLLVWAYLASFQSMLRTELAKDAFARRRRAQLPTHLSALGNSIDAEQYASLTVYDPYEPFVGYGRPYETWSLAVELRRGKTLAADAPDLTARQVVELVMPKLAALRDSAAAVSRDRLRELEVEHLAYLPPAPRRGAAGYGRQDADRHIAEAVDEGGEARRYFLRVRVGAWSEQVVVSVLVRVHTQGRMLVLEVVPHVLYPVRAEYRDIDKLLARNAGSPLRTLVRALFATPATLLTIGGSTVRALVSVVRTWLHNPQALPGEGPRASVRELGSADEVSLFQEMDISRYVKTVQDRIASGVTQALEASGYETERFAQQIVNISEGALYIGAMSGGAVAQGSGAQAQSRGGAGRDD</sequence>